<evidence type="ECO:0000259" key="3">
    <source>
        <dbReference type="PROSITE" id="PS01180"/>
    </source>
</evidence>
<comment type="caution">
    <text evidence="2">Lacks conserved residue(s) required for the propagation of feature annotation.</text>
</comment>
<evidence type="ECO:0000256" key="1">
    <source>
        <dbReference type="ARBA" id="ARBA00023157"/>
    </source>
</evidence>
<dbReference type="Gene3D" id="2.60.120.290">
    <property type="entry name" value="Spermadhesin, CUB domain"/>
    <property type="match status" value="1"/>
</dbReference>
<reference evidence="4 5" key="1">
    <citation type="submission" date="2024-05" db="EMBL/GenBank/DDBJ databases">
        <title>Genome sequencing and assembly of Indian major carp, Cirrhinus mrigala (Hamilton, 1822).</title>
        <authorList>
            <person name="Mohindra V."/>
            <person name="Chowdhury L.M."/>
            <person name="Lal K."/>
            <person name="Jena J.K."/>
        </authorList>
    </citation>
    <scope>NUCLEOTIDE SEQUENCE [LARGE SCALE GENOMIC DNA]</scope>
    <source>
        <strain evidence="4">CM1030</strain>
        <tissue evidence="4">Blood</tissue>
    </source>
</reference>
<keyword evidence="5" id="KW-1185">Reference proteome</keyword>
<proteinExistence type="predicted"/>
<keyword evidence="1" id="KW-1015">Disulfide bond</keyword>
<feature type="domain" description="CUB" evidence="3">
    <location>
        <begin position="1"/>
        <end position="77"/>
    </location>
</feature>
<gene>
    <name evidence="4" type="ORF">M9458_026218</name>
</gene>
<sequence>CPANEERSASSGVILSPGFPKNYPNSQTCSWIIRVQPAFTIAIYVEMFQSEKQFDELEIFDGRLYSILFFSINNNTS</sequence>
<dbReference type="Pfam" id="PF00431">
    <property type="entry name" value="CUB"/>
    <property type="match status" value="1"/>
</dbReference>
<dbReference type="SUPFAM" id="SSF49854">
    <property type="entry name" value="Spermadhesin, CUB domain"/>
    <property type="match status" value="1"/>
</dbReference>
<dbReference type="InterPro" id="IPR000859">
    <property type="entry name" value="CUB_dom"/>
</dbReference>
<evidence type="ECO:0000313" key="4">
    <source>
        <dbReference type="EMBL" id="KAL0177324.1"/>
    </source>
</evidence>
<evidence type="ECO:0000256" key="2">
    <source>
        <dbReference type="PROSITE-ProRule" id="PRU00059"/>
    </source>
</evidence>
<organism evidence="4 5">
    <name type="scientific">Cirrhinus mrigala</name>
    <name type="common">Mrigala</name>
    <dbReference type="NCBI Taxonomy" id="683832"/>
    <lineage>
        <taxon>Eukaryota</taxon>
        <taxon>Metazoa</taxon>
        <taxon>Chordata</taxon>
        <taxon>Craniata</taxon>
        <taxon>Vertebrata</taxon>
        <taxon>Euteleostomi</taxon>
        <taxon>Actinopterygii</taxon>
        <taxon>Neopterygii</taxon>
        <taxon>Teleostei</taxon>
        <taxon>Ostariophysi</taxon>
        <taxon>Cypriniformes</taxon>
        <taxon>Cyprinidae</taxon>
        <taxon>Labeoninae</taxon>
        <taxon>Labeonini</taxon>
        <taxon>Cirrhinus</taxon>
    </lineage>
</organism>
<name>A0ABD0PTU9_CIRMR</name>
<dbReference type="PROSITE" id="PS01180">
    <property type="entry name" value="CUB"/>
    <property type="match status" value="1"/>
</dbReference>
<dbReference type="Proteomes" id="UP001529510">
    <property type="component" value="Unassembled WGS sequence"/>
</dbReference>
<accession>A0ABD0PTU9</accession>
<dbReference type="CDD" id="cd00041">
    <property type="entry name" value="CUB"/>
    <property type="match status" value="1"/>
</dbReference>
<dbReference type="PANTHER" id="PTHR46908">
    <property type="entry name" value="CUBILIN-LIKE PROTEIN"/>
    <property type="match status" value="1"/>
</dbReference>
<evidence type="ECO:0000313" key="5">
    <source>
        <dbReference type="Proteomes" id="UP001529510"/>
    </source>
</evidence>
<protein>
    <recommendedName>
        <fullName evidence="3">CUB domain-containing protein</fullName>
    </recommendedName>
</protein>
<feature type="non-terminal residue" evidence="4">
    <location>
        <position position="1"/>
    </location>
</feature>
<dbReference type="InterPro" id="IPR035914">
    <property type="entry name" value="Sperma_CUB_dom_sf"/>
</dbReference>
<dbReference type="InterPro" id="IPR052129">
    <property type="entry name" value="Spermadhesin-Link_domain"/>
</dbReference>
<dbReference type="EMBL" id="JAMKFB020000013">
    <property type="protein sequence ID" value="KAL0177324.1"/>
    <property type="molecule type" value="Genomic_DNA"/>
</dbReference>
<dbReference type="PANTHER" id="PTHR46908:SF8">
    <property type="entry name" value="C-TYPE LECTIN DOMAIN-CONTAINING PROTEIN"/>
    <property type="match status" value="1"/>
</dbReference>
<dbReference type="AlphaFoldDB" id="A0ABD0PTU9"/>
<comment type="caution">
    <text evidence="4">The sequence shown here is derived from an EMBL/GenBank/DDBJ whole genome shotgun (WGS) entry which is preliminary data.</text>
</comment>